<accession>A0A7I8VKB8</accession>
<evidence type="ECO:0000313" key="1">
    <source>
        <dbReference type="EMBL" id="CAD5116728.1"/>
    </source>
</evidence>
<organism evidence="1 2">
    <name type="scientific">Dimorphilus gyrociliatus</name>
    <dbReference type="NCBI Taxonomy" id="2664684"/>
    <lineage>
        <taxon>Eukaryota</taxon>
        <taxon>Metazoa</taxon>
        <taxon>Spiralia</taxon>
        <taxon>Lophotrochozoa</taxon>
        <taxon>Annelida</taxon>
        <taxon>Polychaeta</taxon>
        <taxon>Polychaeta incertae sedis</taxon>
        <taxon>Dinophilidae</taxon>
        <taxon>Dimorphilus</taxon>
    </lineage>
</organism>
<sequence length="166" mass="19435">MDINDIGIDSSQSYTPISEIYARRLSNNKFIDLGLFGINSPTTTIYSNNDKSEQVYAITSKSEKEESFNVNPSNNMESTSCIKLPKLPFKNRDRKDFDTVNRVVLDNHRKEEKFDFHENKLDIYKKIDDGKPVKNSTNWCCLNIFSKQKHFKKKRGSVKYEMLNRY</sequence>
<gene>
    <name evidence="1" type="ORF">DGYR_LOCUS5323</name>
</gene>
<comment type="caution">
    <text evidence="1">The sequence shown here is derived from an EMBL/GenBank/DDBJ whole genome shotgun (WGS) entry which is preliminary data.</text>
</comment>
<proteinExistence type="predicted"/>
<name>A0A7I8VKB8_9ANNE</name>
<evidence type="ECO:0000313" key="2">
    <source>
        <dbReference type="Proteomes" id="UP000549394"/>
    </source>
</evidence>
<reference evidence="1 2" key="1">
    <citation type="submission" date="2020-08" db="EMBL/GenBank/DDBJ databases">
        <authorList>
            <person name="Hejnol A."/>
        </authorList>
    </citation>
    <scope>NUCLEOTIDE SEQUENCE [LARGE SCALE GENOMIC DNA]</scope>
</reference>
<dbReference type="AlphaFoldDB" id="A0A7I8VKB8"/>
<dbReference type="EMBL" id="CAJFCJ010000006">
    <property type="protein sequence ID" value="CAD5116728.1"/>
    <property type="molecule type" value="Genomic_DNA"/>
</dbReference>
<dbReference type="Proteomes" id="UP000549394">
    <property type="component" value="Unassembled WGS sequence"/>
</dbReference>
<protein>
    <submittedName>
        <fullName evidence="1">Uncharacterized protein</fullName>
    </submittedName>
</protein>
<keyword evidence="2" id="KW-1185">Reference proteome</keyword>